<gene>
    <name evidence="3" type="ORF">KDK_36290</name>
</gene>
<feature type="transmembrane region" description="Helical" evidence="2">
    <location>
        <begin position="74"/>
        <end position="94"/>
    </location>
</feature>
<dbReference type="OrthoDB" id="151264at2"/>
<keyword evidence="4" id="KW-1185">Reference proteome</keyword>
<dbReference type="RefSeq" id="WP_126551638.1">
    <property type="nucleotide sequence ID" value="NZ_BIFS01000001.1"/>
</dbReference>
<comment type="caution">
    <text evidence="3">The sequence shown here is derived from an EMBL/GenBank/DDBJ whole genome shotgun (WGS) entry which is preliminary data.</text>
</comment>
<organism evidence="3 4">
    <name type="scientific">Dictyobacter kobayashii</name>
    <dbReference type="NCBI Taxonomy" id="2014872"/>
    <lineage>
        <taxon>Bacteria</taxon>
        <taxon>Bacillati</taxon>
        <taxon>Chloroflexota</taxon>
        <taxon>Ktedonobacteria</taxon>
        <taxon>Ktedonobacterales</taxon>
        <taxon>Dictyobacteraceae</taxon>
        <taxon>Dictyobacter</taxon>
    </lineage>
</organism>
<keyword evidence="2" id="KW-0472">Membrane</keyword>
<evidence type="ECO:0000256" key="1">
    <source>
        <dbReference type="SAM" id="Coils"/>
    </source>
</evidence>
<reference evidence="4" key="1">
    <citation type="submission" date="2018-12" db="EMBL/GenBank/DDBJ databases">
        <title>Tengunoibacter tsumagoiensis gen. nov., sp. nov., Dictyobacter kobayashii sp. nov., D. alpinus sp. nov., and D. joshuensis sp. nov. and description of Dictyobacteraceae fam. nov. within the order Ktedonobacterales isolated from Tengu-no-mugimeshi.</title>
        <authorList>
            <person name="Wang C.M."/>
            <person name="Zheng Y."/>
            <person name="Sakai Y."/>
            <person name="Toyoda A."/>
            <person name="Minakuchi Y."/>
            <person name="Abe K."/>
            <person name="Yokota A."/>
            <person name="Yabe S."/>
        </authorList>
    </citation>
    <scope>NUCLEOTIDE SEQUENCE [LARGE SCALE GENOMIC DNA]</scope>
    <source>
        <strain evidence="4">Uno11</strain>
    </source>
</reference>
<dbReference type="EMBL" id="BIFS01000001">
    <property type="protein sequence ID" value="GCE19829.1"/>
    <property type="molecule type" value="Genomic_DNA"/>
</dbReference>
<evidence type="ECO:0000313" key="3">
    <source>
        <dbReference type="EMBL" id="GCE19829.1"/>
    </source>
</evidence>
<protein>
    <submittedName>
        <fullName evidence="3">Uncharacterized protein</fullName>
    </submittedName>
</protein>
<feature type="coiled-coil region" evidence="1">
    <location>
        <begin position="141"/>
        <end position="171"/>
    </location>
</feature>
<keyword evidence="2" id="KW-0812">Transmembrane</keyword>
<evidence type="ECO:0000313" key="4">
    <source>
        <dbReference type="Proteomes" id="UP000287188"/>
    </source>
</evidence>
<feature type="transmembrane region" description="Helical" evidence="2">
    <location>
        <begin position="115"/>
        <end position="134"/>
    </location>
</feature>
<evidence type="ECO:0000256" key="2">
    <source>
        <dbReference type="SAM" id="Phobius"/>
    </source>
</evidence>
<keyword evidence="1" id="KW-0175">Coiled coil</keyword>
<sequence>MTWQGAFRVIIRVIFIFAYIAFLAASIRHVATFFHNFEADPSDWVNPYTLAVSIDLTALVLTVGVMFFRGNMPWYAQSFTWVFIVALTAFSWFVNWEYAMTYQGNELRVNDTLRMLNPILASSFAFLNLAYSVVAEFFSSRNESAAELAAKVDELEQLEEQQRRLAEYKARTRQPSVIQRVKNTALEARAAVNEVLTTEQAANQAALATGAEVSSTRAVASINGAQLPAQTVVLHEQAAVEEIEESVVVEQPEPAEVEQAAELVMETPAPTSFQQSDESLVVTQPLDDEELAEEELQSSEDELKHITEPLSMEATQYIIDSSQKSGELEASAITAGLRNGAEGNAFLPAWAGGEDVNTFLTMEDMAPYIPSGDTASMSKISSATGKLTRRKPMSVSEAAEVLALSERRVRELRSQGVLLTDESNKIKVASVNAYLGKRKAK</sequence>
<name>A0A402ALA0_9CHLR</name>
<dbReference type="Proteomes" id="UP000287188">
    <property type="component" value="Unassembled WGS sequence"/>
</dbReference>
<accession>A0A402ALA0</accession>
<feature type="transmembrane region" description="Helical" evidence="2">
    <location>
        <begin position="6"/>
        <end position="27"/>
    </location>
</feature>
<proteinExistence type="predicted"/>
<dbReference type="AlphaFoldDB" id="A0A402ALA0"/>
<keyword evidence="2" id="KW-1133">Transmembrane helix</keyword>